<proteinExistence type="predicted"/>
<sequence>MTEPRMALAHGHAMHPFETMLDEKLWNSLGIKEGWMHIHRSLNLDETGQQKMYLGLDSH</sequence>
<name>W4M7V5_9BACT</name>
<protein>
    <submittedName>
        <fullName evidence="1">Uncharacterized protein</fullName>
    </submittedName>
</protein>
<dbReference type="Proteomes" id="UP000019140">
    <property type="component" value="Unassembled WGS sequence"/>
</dbReference>
<evidence type="ECO:0000313" key="1">
    <source>
        <dbReference type="EMBL" id="ETX06006.1"/>
    </source>
</evidence>
<comment type="caution">
    <text evidence="1">The sequence shown here is derived from an EMBL/GenBank/DDBJ whole genome shotgun (WGS) entry which is preliminary data.</text>
</comment>
<gene>
    <name evidence="1" type="ORF">ETSY2_19625</name>
</gene>
<keyword evidence="2" id="KW-1185">Reference proteome</keyword>
<dbReference type="AlphaFoldDB" id="W4M7V5"/>
<reference evidence="1 2" key="1">
    <citation type="journal article" date="2014" name="Nature">
        <title>An environmental bacterial taxon with a large and distinct metabolic repertoire.</title>
        <authorList>
            <person name="Wilson M.C."/>
            <person name="Mori T."/>
            <person name="Ruckert C."/>
            <person name="Uria A.R."/>
            <person name="Helf M.J."/>
            <person name="Takada K."/>
            <person name="Gernert C."/>
            <person name="Steffens U.A."/>
            <person name="Heycke N."/>
            <person name="Schmitt S."/>
            <person name="Rinke C."/>
            <person name="Helfrich E.J."/>
            <person name="Brachmann A.O."/>
            <person name="Gurgui C."/>
            <person name="Wakimoto T."/>
            <person name="Kracht M."/>
            <person name="Crusemann M."/>
            <person name="Hentschel U."/>
            <person name="Abe I."/>
            <person name="Matsunaga S."/>
            <person name="Kalinowski J."/>
            <person name="Takeyama H."/>
            <person name="Piel J."/>
        </authorList>
    </citation>
    <scope>NUCLEOTIDE SEQUENCE [LARGE SCALE GENOMIC DNA]</scope>
    <source>
        <strain evidence="2">TSY2</strain>
    </source>
</reference>
<dbReference type="EMBL" id="AZHX01000806">
    <property type="protein sequence ID" value="ETX06006.1"/>
    <property type="molecule type" value="Genomic_DNA"/>
</dbReference>
<accession>W4M7V5</accession>
<evidence type="ECO:0000313" key="2">
    <source>
        <dbReference type="Proteomes" id="UP000019140"/>
    </source>
</evidence>
<dbReference type="HOGENOM" id="CLU_2951670_0_0_7"/>
<organism evidence="1 2">
    <name type="scientific">Candidatus Entotheonella gemina</name>
    <dbReference type="NCBI Taxonomy" id="1429439"/>
    <lineage>
        <taxon>Bacteria</taxon>
        <taxon>Pseudomonadati</taxon>
        <taxon>Nitrospinota/Tectimicrobiota group</taxon>
        <taxon>Candidatus Tectimicrobiota</taxon>
        <taxon>Candidatus Entotheonellia</taxon>
        <taxon>Candidatus Entotheonellales</taxon>
        <taxon>Candidatus Entotheonellaceae</taxon>
        <taxon>Candidatus Entotheonella</taxon>
    </lineage>
</organism>